<dbReference type="EMBL" id="PDOB01000007">
    <property type="protein sequence ID" value="PIL40576.1"/>
    <property type="molecule type" value="Genomic_DNA"/>
</dbReference>
<sequence length="260" mass="28548">MAGYELFLKLANDCREGREIPLGALLAGMPHPEPVLLDEVGKMEAAGLLTRPATRAGTIAYVPTPQFLALLRQFSAQFGSQSILRDQQLLVVAQDGPMHDFAVTLYDNFYDLGWLYLHNFGTACFLLSSLVARVATAHGYRARIESCDVEIAKGQGRYLLGAQGHAKAGQIDGHTVCILEECMLVDFGLGNVRRNYRCDFPWALACGYQPEAAMLGGIALASGETVIWKNDWQSPGAEAKLVRDAPHLDTLYQQYHARFG</sequence>
<evidence type="ECO:0000313" key="1">
    <source>
        <dbReference type="EMBL" id="PIL40576.1"/>
    </source>
</evidence>
<gene>
    <name evidence="1" type="ORF">CR103_06640</name>
</gene>
<comment type="caution">
    <text evidence="1">The sequence shown here is derived from an EMBL/GenBank/DDBJ whole genome shotgun (WGS) entry which is preliminary data.</text>
</comment>
<accession>A0A2G8T3E5</accession>
<proteinExistence type="predicted"/>
<reference evidence="1 2" key="1">
    <citation type="submission" date="2017-10" db="EMBL/GenBank/DDBJ databases">
        <title>Massilia psychrophilum sp. nov., a novel purple-pigmented bacterium isolated from Tianshan glacier, Xinjiang Municipality, China.</title>
        <authorList>
            <person name="Wang H."/>
        </authorList>
    </citation>
    <scope>NUCLEOTIDE SEQUENCE [LARGE SCALE GENOMIC DNA]</scope>
    <source>
        <strain evidence="1 2">JCM 30813</strain>
    </source>
</reference>
<name>A0A2G8T3E5_9BURK</name>
<dbReference type="AlphaFoldDB" id="A0A2G8T3E5"/>
<protein>
    <submittedName>
        <fullName evidence="1">Uncharacterized protein</fullName>
    </submittedName>
</protein>
<evidence type="ECO:0000313" key="2">
    <source>
        <dbReference type="Proteomes" id="UP000228593"/>
    </source>
</evidence>
<keyword evidence="2" id="KW-1185">Reference proteome</keyword>
<organism evidence="1 2">
    <name type="scientific">Massilia psychrophila</name>
    <dbReference type="NCBI Taxonomy" id="1603353"/>
    <lineage>
        <taxon>Bacteria</taxon>
        <taxon>Pseudomonadati</taxon>
        <taxon>Pseudomonadota</taxon>
        <taxon>Betaproteobacteria</taxon>
        <taxon>Burkholderiales</taxon>
        <taxon>Oxalobacteraceae</taxon>
        <taxon>Telluria group</taxon>
        <taxon>Massilia</taxon>
    </lineage>
</organism>
<dbReference type="Proteomes" id="UP000228593">
    <property type="component" value="Unassembled WGS sequence"/>
</dbReference>